<evidence type="ECO:0000256" key="1">
    <source>
        <dbReference type="SAM" id="MobiDB-lite"/>
    </source>
</evidence>
<dbReference type="Pfam" id="PF14361">
    <property type="entry name" value="RsbRD_N"/>
    <property type="match status" value="1"/>
</dbReference>
<dbReference type="InterPro" id="IPR025751">
    <property type="entry name" value="RsbRD_N_dom"/>
</dbReference>
<evidence type="ECO:0000259" key="2">
    <source>
        <dbReference type="Pfam" id="PF13556"/>
    </source>
</evidence>
<evidence type="ECO:0000313" key="4">
    <source>
        <dbReference type="EMBL" id="GAA2016273.1"/>
    </source>
</evidence>
<gene>
    <name evidence="4" type="ORF">GCM10009839_09720</name>
</gene>
<keyword evidence="5" id="KW-1185">Reference proteome</keyword>
<evidence type="ECO:0000259" key="3">
    <source>
        <dbReference type="Pfam" id="PF14361"/>
    </source>
</evidence>
<organism evidence="4 5">
    <name type="scientific">Catenulispora yoronensis</name>
    <dbReference type="NCBI Taxonomy" id="450799"/>
    <lineage>
        <taxon>Bacteria</taxon>
        <taxon>Bacillati</taxon>
        <taxon>Actinomycetota</taxon>
        <taxon>Actinomycetes</taxon>
        <taxon>Catenulisporales</taxon>
        <taxon>Catenulisporaceae</taxon>
        <taxon>Catenulispora</taxon>
    </lineage>
</organism>
<comment type="caution">
    <text evidence="4">The sequence shown here is derived from an EMBL/GenBank/DDBJ whole genome shotgun (WGS) entry which is preliminary data.</text>
</comment>
<feature type="domain" description="PucR C-terminal helix-turn-helix" evidence="2">
    <location>
        <begin position="433"/>
        <end position="490"/>
    </location>
</feature>
<dbReference type="EMBL" id="BAAAQN010000004">
    <property type="protein sequence ID" value="GAA2016273.1"/>
    <property type="molecule type" value="Genomic_DNA"/>
</dbReference>
<dbReference type="PANTHER" id="PTHR33744:SF7">
    <property type="entry name" value="PUCR FAMILY TRANSCRIPTIONAL REGULATOR"/>
    <property type="match status" value="1"/>
</dbReference>
<protein>
    <recommendedName>
        <fullName evidence="6">PucR family transcriptional regulator</fullName>
    </recommendedName>
</protein>
<feature type="region of interest" description="Disordered" evidence="1">
    <location>
        <begin position="1"/>
        <end position="21"/>
    </location>
</feature>
<dbReference type="InterPro" id="IPR025736">
    <property type="entry name" value="PucR_C-HTH_dom"/>
</dbReference>
<dbReference type="Proteomes" id="UP001500751">
    <property type="component" value="Unassembled WGS sequence"/>
</dbReference>
<reference evidence="5" key="1">
    <citation type="journal article" date="2019" name="Int. J. Syst. Evol. Microbiol.">
        <title>The Global Catalogue of Microorganisms (GCM) 10K type strain sequencing project: providing services to taxonomists for standard genome sequencing and annotation.</title>
        <authorList>
            <consortium name="The Broad Institute Genomics Platform"/>
            <consortium name="The Broad Institute Genome Sequencing Center for Infectious Disease"/>
            <person name="Wu L."/>
            <person name="Ma J."/>
        </authorList>
    </citation>
    <scope>NUCLEOTIDE SEQUENCE [LARGE SCALE GENOMIC DNA]</scope>
    <source>
        <strain evidence="5">JCM 16014</strain>
    </source>
</reference>
<evidence type="ECO:0000313" key="5">
    <source>
        <dbReference type="Proteomes" id="UP001500751"/>
    </source>
</evidence>
<dbReference type="InterPro" id="IPR042070">
    <property type="entry name" value="PucR_C-HTH_sf"/>
</dbReference>
<name>A0ABP5F6R6_9ACTN</name>
<feature type="domain" description="RsbT co-antagonist protein RsbRD N-terminal" evidence="3">
    <location>
        <begin position="54"/>
        <end position="191"/>
    </location>
</feature>
<sequence>MTRHNTAADSEVAAGVGPMPDPVCDSVPDSVPDHTIPLHLAGRPVAADLRALAPDLSRRVLARLLEELPVYAALPGEEMTGDIAAIVQHSVRMFADTVEARRIPADADLAEQRQSAQQRAEEGVPLDAILAAYQLGIAMVWSQVSTGVGPADHAALREVLDLLLGLQRRILCAVTESYLAARRVIDSEEHNGRHALMAALLSGTEPDGTVAVAPRYAVLTLALEGVGEEDPAGAGGTAKTVSASGLSAGRASAGGISASATSASSASANNVMASGLPVGAVPAGSGSASGISFSGISSSGVAARRAARRVREVLDTFADQPCLTAFHSDRGTALIPLDDCADPDHARLQVLVADAALAAGVQVTAAVAVAESADVPAAATRTGEIVDLVLATGRPPGLYRLADVLLDYQLSRPSPALSALAARLEPLASKPELLATLETYLALGRDRRATAAALHVHPNTIDYRLRRVSELTGLSAHRAEDLGDLHASLVARQVLPDRP</sequence>
<dbReference type="Pfam" id="PF13556">
    <property type="entry name" value="HTH_30"/>
    <property type="match status" value="1"/>
</dbReference>
<proteinExistence type="predicted"/>
<dbReference type="RefSeq" id="WP_344664266.1">
    <property type="nucleotide sequence ID" value="NZ_BAAAQN010000004.1"/>
</dbReference>
<accession>A0ABP5F6R6</accession>
<dbReference type="InterPro" id="IPR051448">
    <property type="entry name" value="CdaR-like_regulators"/>
</dbReference>
<evidence type="ECO:0008006" key="6">
    <source>
        <dbReference type="Google" id="ProtNLM"/>
    </source>
</evidence>
<dbReference type="PANTHER" id="PTHR33744">
    <property type="entry name" value="CARBOHYDRATE DIACID REGULATOR"/>
    <property type="match status" value="1"/>
</dbReference>
<dbReference type="Gene3D" id="1.10.10.2840">
    <property type="entry name" value="PucR C-terminal helix-turn-helix domain"/>
    <property type="match status" value="1"/>
</dbReference>